<sequence length="474" mass="51707">MSILPFSSSDKKYRRSPKSHPFLPKNQNNNQFRSDEPYYESGEIGFNGASFSGAVFNLSTTIVGAGIMALPATVKELGLLPGLIMIVVMTVLTESSIEIILRFGKASKSVSYSGVVGDSFGGGGRTLLQICVIVNNLGLLIVYIIIIGDVMSGTRLSSGMVHHSGVLEEWFGAHWWTSPSVILLFTALTIISPLISFKRVDSLRYTSALSVALAVVFVAITTGITVVKLMNGSIEMPRLFPNVVDQASFWKLFTTVPVLVTAYICHYSIHPIENELKDPSQMKLIVRASLTFCASVYVATSLFGFLLFGEQTLDDVLANFDADLGIPYAGLLLNDVVRVSYGMHLILVFPVVFFSLRLSVDGLLFPTAVPIVFDNRRFLSISVGLMGVIFIGATFVPNIWTAFQFTGATAATSLGFIFPAAIVLKDKYGIAAKKDRMLSWFLMILAVTSSTIAISSNIYGIFKDQGSEIMRREE</sequence>
<feature type="transmembrane region" description="Helical" evidence="7">
    <location>
        <begin position="54"/>
        <end position="74"/>
    </location>
</feature>
<protein>
    <recommendedName>
        <fullName evidence="8">Amino acid transporter transmembrane domain-containing protein</fullName>
    </recommendedName>
</protein>
<dbReference type="OMA" id="MNIMPSF"/>
<dbReference type="Pfam" id="PF01490">
    <property type="entry name" value="Aa_trans"/>
    <property type="match status" value="1"/>
</dbReference>
<feature type="transmembrane region" description="Helical" evidence="7">
    <location>
        <begin position="249"/>
        <end position="269"/>
    </location>
</feature>
<feature type="transmembrane region" description="Helical" evidence="7">
    <location>
        <begin position="207"/>
        <end position="229"/>
    </location>
</feature>
<dbReference type="OrthoDB" id="28208at2759"/>
<dbReference type="GO" id="GO:0015179">
    <property type="term" value="F:L-amino acid transmembrane transporter activity"/>
    <property type="evidence" value="ECO:0007669"/>
    <property type="project" value="TreeGrafter"/>
</dbReference>
<organism evidence="9 10">
    <name type="scientific">Papaver somniferum</name>
    <name type="common">Opium poppy</name>
    <dbReference type="NCBI Taxonomy" id="3469"/>
    <lineage>
        <taxon>Eukaryota</taxon>
        <taxon>Viridiplantae</taxon>
        <taxon>Streptophyta</taxon>
        <taxon>Embryophyta</taxon>
        <taxon>Tracheophyta</taxon>
        <taxon>Spermatophyta</taxon>
        <taxon>Magnoliopsida</taxon>
        <taxon>Ranunculales</taxon>
        <taxon>Papaveraceae</taxon>
        <taxon>Papaveroideae</taxon>
        <taxon>Papaver</taxon>
    </lineage>
</organism>
<keyword evidence="4 7" id="KW-1133">Transmembrane helix</keyword>
<feature type="transmembrane region" description="Helical" evidence="7">
    <location>
        <begin position="127"/>
        <end position="153"/>
    </location>
</feature>
<dbReference type="GO" id="GO:0031090">
    <property type="term" value="C:organelle membrane"/>
    <property type="evidence" value="ECO:0007669"/>
    <property type="project" value="UniProtKB-ARBA"/>
</dbReference>
<feature type="transmembrane region" description="Helical" evidence="7">
    <location>
        <begin position="402"/>
        <end position="425"/>
    </location>
</feature>
<dbReference type="InterPro" id="IPR013057">
    <property type="entry name" value="AA_transpt_TM"/>
</dbReference>
<keyword evidence="2 7" id="KW-0812">Transmembrane</keyword>
<dbReference type="PANTHER" id="PTHR22950:SF686">
    <property type="entry name" value="AMINO ACID TRANSPORTER AVT6A-LIKE"/>
    <property type="match status" value="1"/>
</dbReference>
<evidence type="ECO:0000313" key="9">
    <source>
        <dbReference type="EMBL" id="RZC44445.1"/>
    </source>
</evidence>
<keyword evidence="5 7" id="KW-0472">Membrane</keyword>
<dbReference type="PANTHER" id="PTHR22950">
    <property type="entry name" value="AMINO ACID TRANSPORTER"/>
    <property type="match status" value="1"/>
</dbReference>
<accession>A0A4Y7IAK1</accession>
<feature type="transmembrane region" description="Helical" evidence="7">
    <location>
        <begin position="437"/>
        <end position="462"/>
    </location>
</feature>
<evidence type="ECO:0000256" key="4">
    <source>
        <dbReference type="ARBA" id="ARBA00022989"/>
    </source>
</evidence>
<feature type="transmembrane region" description="Helical" evidence="7">
    <location>
        <begin position="290"/>
        <end position="309"/>
    </location>
</feature>
<feature type="transmembrane region" description="Helical" evidence="7">
    <location>
        <begin position="173"/>
        <end position="195"/>
    </location>
</feature>
<evidence type="ECO:0000256" key="7">
    <source>
        <dbReference type="SAM" id="Phobius"/>
    </source>
</evidence>
<feature type="region of interest" description="Disordered" evidence="6">
    <location>
        <begin position="1"/>
        <end position="31"/>
    </location>
</feature>
<dbReference type="EMBL" id="CM010715">
    <property type="protein sequence ID" value="RZC44445.1"/>
    <property type="molecule type" value="Genomic_DNA"/>
</dbReference>
<reference evidence="9 10" key="1">
    <citation type="journal article" date="2018" name="Science">
        <title>The opium poppy genome and morphinan production.</title>
        <authorList>
            <person name="Guo L."/>
            <person name="Winzer T."/>
            <person name="Yang X."/>
            <person name="Li Y."/>
            <person name="Ning Z."/>
            <person name="He Z."/>
            <person name="Teodor R."/>
            <person name="Lu Y."/>
            <person name="Bowser T.A."/>
            <person name="Graham I.A."/>
            <person name="Ye K."/>
        </authorList>
    </citation>
    <scope>NUCLEOTIDE SEQUENCE [LARGE SCALE GENOMIC DNA]</scope>
    <source>
        <strain evidence="10">cv. HN1</strain>
        <tissue evidence="9">Leaves</tissue>
    </source>
</reference>
<feature type="domain" description="Amino acid transporter transmembrane" evidence="8">
    <location>
        <begin position="49"/>
        <end position="454"/>
    </location>
</feature>
<evidence type="ECO:0000256" key="5">
    <source>
        <dbReference type="ARBA" id="ARBA00023136"/>
    </source>
</evidence>
<keyword evidence="10" id="KW-1185">Reference proteome</keyword>
<dbReference type="STRING" id="3469.A0A4Y7IAK1"/>
<comment type="subcellular location">
    <subcellularLocation>
        <location evidence="1">Membrane</location>
        <topology evidence="1">Multi-pass membrane protein</topology>
    </subcellularLocation>
</comment>
<feature type="transmembrane region" description="Helical" evidence="7">
    <location>
        <begin position="378"/>
        <end position="396"/>
    </location>
</feature>
<dbReference type="AlphaFoldDB" id="A0A4Y7IAK1"/>
<proteinExistence type="predicted"/>
<name>A0A4Y7IAK1_PAPSO</name>
<keyword evidence="3" id="KW-0029">Amino-acid transport</keyword>
<feature type="transmembrane region" description="Helical" evidence="7">
    <location>
        <begin position="341"/>
        <end position="366"/>
    </location>
</feature>
<evidence type="ECO:0000313" key="10">
    <source>
        <dbReference type="Proteomes" id="UP000316621"/>
    </source>
</evidence>
<dbReference type="Gramene" id="RZC44445">
    <property type="protein sequence ID" value="RZC44445"/>
    <property type="gene ID" value="C5167_037398"/>
</dbReference>
<gene>
    <name evidence="9" type="ORF">C5167_037398</name>
</gene>
<evidence type="ECO:0000259" key="8">
    <source>
        <dbReference type="Pfam" id="PF01490"/>
    </source>
</evidence>
<feature type="transmembrane region" description="Helical" evidence="7">
    <location>
        <begin position="80"/>
        <end position="101"/>
    </location>
</feature>
<evidence type="ECO:0000256" key="2">
    <source>
        <dbReference type="ARBA" id="ARBA00022692"/>
    </source>
</evidence>
<evidence type="ECO:0000256" key="3">
    <source>
        <dbReference type="ARBA" id="ARBA00022970"/>
    </source>
</evidence>
<keyword evidence="3" id="KW-0813">Transport</keyword>
<evidence type="ECO:0000256" key="1">
    <source>
        <dbReference type="ARBA" id="ARBA00004141"/>
    </source>
</evidence>
<dbReference type="Proteomes" id="UP000316621">
    <property type="component" value="Chromosome 1"/>
</dbReference>
<evidence type="ECO:0000256" key="6">
    <source>
        <dbReference type="SAM" id="MobiDB-lite"/>
    </source>
</evidence>